<gene>
    <name evidence="1" type="ORF">VFDL14_19655</name>
</gene>
<dbReference type="AlphaFoldDB" id="A0A066USM3"/>
<dbReference type="SUPFAM" id="SSF48452">
    <property type="entry name" value="TPR-like"/>
    <property type="match status" value="2"/>
</dbReference>
<dbReference type="EMBL" id="JFFR01000027">
    <property type="protein sequence ID" value="KDN27124.1"/>
    <property type="molecule type" value="Genomic_DNA"/>
</dbReference>
<name>A0A066USM3_9VIBR</name>
<sequence length="392" mass="45431">MMKKVWMLAGLILMPFVIEAKELSQYTAIRVQKAGQLAQDEKIKEAIEALVSIDTERAYDKAYISFRLGSYYWQTDNTSAAIKQLTYAVDSGLLLNDQPWFAQRMLADLLLNEQEFKKALPHYYELVKTVPETEKTDQLWLRIAQVEYRLESWQKILLAIAKYEEFNKAPELLPLSLKFSAQYELKQWKQSIQTLESLITLQPDQAKWWRYLASIQITLDRSRDALNTLALAELQGVEISDSDRRLMAQLYAKRGIPERAAKEISKLSNASSDAQLLAEQATYWQLAREWDQAIEIWTLAAKQKPKYHWNVAQLMVQQGYYSKALIELDKVKEKDKQADVALAKVRSWYKLKDLEKALIHAKKAENLESSKTAQGWIKYLSQLRRVSNNDAV</sequence>
<dbReference type="Gene3D" id="1.25.40.10">
    <property type="entry name" value="Tetratricopeptide repeat domain"/>
    <property type="match status" value="2"/>
</dbReference>
<accession>A0A066USM3</accession>
<evidence type="ECO:0008006" key="3">
    <source>
        <dbReference type="Google" id="ProtNLM"/>
    </source>
</evidence>
<dbReference type="InterPro" id="IPR011990">
    <property type="entry name" value="TPR-like_helical_dom_sf"/>
</dbReference>
<comment type="caution">
    <text evidence="1">The sequence shown here is derived from an EMBL/GenBank/DDBJ whole genome shotgun (WGS) entry which is preliminary data.</text>
</comment>
<protein>
    <recommendedName>
        <fullName evidence="3">Tetratricopeptide repeat protein</fullName>
    </recommendedName>
</protein>
<dbReference type="STRING" id="212667.VFDL14_19655"/>
<reference evidence="1 2" key="1">
    <citation type="submission" date="2014-02" db="EMBL/GenBank/DDBJ databases">
        <title>Vibrio fortis Dalian14 Genome Sequencing.</title>
        <authorList>
            <person name="Wang Y."/>
            <person name="Song L."/>
            <person name="Liu G."/>
            <person name="Ding J."/>
        </authorList>
    </citation>
    <scope>NUCLEOTIDE SEQUENCE [LARGE SCALE GENOMIC DNA]</scope>
    <source>
        <strain evidence="1 2">Dalian14</strain>
    </source>
</reference>
<evidence type="ECO:0000313" key="1">
    <source>
        <dbReference type="EMBL" id="KDN27124.1"/>
    </source>
</evidence>
<keyword evidence="2" id="KW-1185">Reference proteome</keyword>
<evidence type="ECO:0000313" key="2">
    <source>
        <dbReference type="Proteomes" id="UP000027219"/>
    </source>
</evidence>
<organism evidence="1 2">
    <name type="scientific">Vibrio fortis</name>
    <dbReference type="NCBI Taxonomy" id="212667"/>
    <lineage>
        <taxon>Bacteria</taxon>
        <taxon>Pseudomonadati</taxon>
        <taxon>Pseudomonadota</taxon>
        <taxon>Gammaproteobacteria</taxon>
        <taxon>Vibrionales</taxon>
        <taxon>Vibrionaceae</taxon>
        <taxon>Vibrio</taxon>
    </lineage>
</organism>
<dbReference type="Proteomes" id="UP000027219">
    <property type="component" value="Unassembled WGS sequence"/>
</dbReference>
<proteinExistence type="predicted"/>